<dbReference type="AlphaFoldDB" id="A0A8T1GUN8"/>
<protein>
    <submittedName>
        <fullName evidence="2">Uncharacterized protein</fullName>
    </submittedName>
</protein>
<organism evidence="2 3">
    <name type="scientific">Phytophthora cactorum</name>
    <dbReference type="NCBI Taxonomy" id="29920"/>
    <lineage>
        <taxon>Eukaryota</taxon>
        <taxon>Sar</taxon>
        <taxon>Stramenopiles</taxon>
        <taxon>Oomycota</taxon>
        <taxon>Peronosporomycetes</taxon>
        <taxon>Peronosporales</taxon>
        <taxon>Peronosporaceae</taxon>
        <taxon>Phytophthora</taxon>
    </lineage>
</organism>
<dbReference type="Proteomes" id="UP000760860">
    <property type="component" value="Unassembled WGS sequence"/>
</dbReference>
<evidence type="ECO:0000313" key="3">
    <source>
        <dbReference type="Proteomes" id="UP000760860"/>
    </source>
</evidence>
<evidence type="ECO:0000256" key="1">
    <source>
        <dbReference type="SAM" id="MobiDB-lite"/>
    </source>
</evidence>
<proteinExistence type="predicted"/>
<gene>
    <name evidence="2" type="ORF">PC129_g25185</name>
</gene>
<evidence type="ECO:0000313" key="2">
    <source>
        <dbReference type="EMBL" id="KAG3188723.1"/>
    </source>
</evidence>
<comment type="caution">
    <text evidence="2">The sequence shown here is derived from an EMBL/GenBank/DDBJ whole genome shotgun (WGS) entry which is preliminary data.</text>
</comment>
<dbReference type="EMBL" id="RCMV01005235">
    <property type="protein sequence ID" value="KAG3188723.1"/>
    <property type="molecule type" value="Genomic_DNA"/>
</dbReference>
<reference evidence="2" key="1">
    <citation type="submission" date="2018-05" db="EMBL/GenBank/DDBJ databases">
        <title>Effector identification in a new, highly contiguous assembly of the strawberry crown rot pathogen Phytophthora cactorum.</title>
        <authorList>
            <person name="Armitage A.D."/>
            <person name="Nellist C.F."/>
            <person name="Bates H."/>
            <person name="Vickerstaff R.J."/>
            <person name="Harrison R.J."/>
        </authorList>
    </citation>
    <scope>NUCLEOTIDE SEQUENCE</scope>
    <source>
        <strain evidence="2">P421</strain>
    </source>
</reference>
<name>A0A8T1GUN8_9STRA</name>
<sequence length="108" mass="11909">MPSESKLFRVPQTKTGEAGHGQHPPKTTGNRRISKWVSFRRKLDHRVELDPVPSTIQEESIGEERRGRTPSDIGRVVLKASGALPSCTEAPHLAQFSPSRSAFWGPAP</sequence>
<accession>A0A8T1GUN8</accession>
<feature type="region of interest" description="Disordered" evidence="1">
    <location>
        <begin position="1"/>
        <end position="31"/>
    </location>
</feature>